<evidence type="ECO:0000313" key="1">
    <source>
        <dbReference type="EMBL" id="KKK95361.1"/>
    </source>
</evidence>
<comment type="caution">
    <text evidence="1">The sequence shown here is derived from an EMBL/GenBank/DDBJ whole genome shotgun (WGS) entry which is preliminary data.</text>
</comment>
<gene>
    <name evidence="1" type="ORF">LCGC14_2673570</name>
</gene>
<proteinExistence type="predicted"/>
<accession>A0A0F9CFE8</accession>
<name>A0A0F9CFE8_9ZZZZ</name>
<sequence length="67" mass="7494">MTIEHTNGNWIVVSAYGLHSCDVEERTGTGDRLRFEMPNRERAIQLADALAKLIDSDVTWCTFGPNA</sequence>
<dbReference type="EMBL" id="LAZR01046944">
    <property type="protein sequence ID" value="KKK95361.1"/>
    <property type="molecule type" value="Genomic_DNA"/>
</dbReference>
<protein>
    <submittedName>
        <fullName evidence="1">Uncharacterized protein</fullName>
    </submittedName>
</protein>
<organism evidence="1">
    <name type="scientific">marine sediment metagenome</name>
    <dbReference type="NCBI Taxonomy" id="412755"/>
    <lineage>
        <taxon>unclassified sequences</taxon>
        <taxon>metagenomes</taxon>
        <taxon>ecological metagenomes</taxon>
    </lineage>
</organism>
<reference evidence="1" key="1">
    <citation type="journal article" date="2015" name="Nature">
        <title>Complex archaea that bridge the gap between prokaryotes and eukaryotes.</title>
        <authorList>
            <person name="Spang A."/>
            <person name="Saw J.H."/>
            <person name="Jorgensen S.L."/>
            <person name="Zaremba-Niedzwiedzka K."/>
            <person name="Martijn J."/>
            <person name="Lind A.E."/>
            <person name="van Eijk R."/>
            <person name="Schleper C."/>
            <person name="Guy L."/>
            <person name="Ettema T.J."/>
        </authorList>
    </citation>
    <scope>NUCLEOTIDE SEQUENCE</scope>
</reference>
<dbReference type="AlphaFoldDB" id="A0A0F9CFE8"/>